<feature type="transmembrane region" description="Helical" evidence="1">
    <location>
        <begin position="42"/>
        <end position="62"/>
    </location>
</feature>
<evidence type="ECO:0000313" key="3">
    <source>
        <dbReference type="Proteomes" id="UP000185766"/>
    </source>
</evidence>
<dbReference type="Proteomes" id="UP000185766">
    <property type="component" value="Unassembled WGS sequence"/>
</dbReference>
<keyword evidence="1" id="KW-0472">Membrane</keyword>
<proteinExistence type="predicted"/>
<keyword evidence="1" id="KW-0812">Transmembrane</keyword>
<organism evidence="2 3">
    <name type="scientific">Atopomonas hussainii</name>
    <dbReference type="NCBI Taxonomy" id="1429083"/>
    <lineage>
        <taxon>Bacteria</taxon>
        <taxon>Pseudomonadati</taxon>
        <taxon>Pseudomonadota</taxon>
        <taxon>Gammaproteobacteria</taxon>
        <taxon>Pseudomonadales</taxon>
        <taxon>Pseudomonadaceae</taxon>
        <taxon>Atopomonas</taxon>
    </lineage>
</organism>
<keyword evidence="1" id="KW-1133">Transmembrane helix</keyword>
<accession>A0A1H7RIQ1</accession>
<keyword evidence="3" id="KW-1185">Reference proteome</keyword>
<gene>
    <name evidence="2" type="ORF">SAMN05216214_1151</name>
</gene>
<name>A0A1H7RIQ1_9GAMM</name>
<evidence type="ECO:0000313" key="2">
    <source>
        <dbReference type="EMBL" id="SEL59888.1"/>
    </source>
</evidence>
<reference evidence="2 3" key="1">
    <citation type="submission" date="2016-10" db="EMBL/GenBank/DDBJ databases">
        <authorList>
            <person name="de Groot N.N."/>
        </authorList>
    </citation>
    <scope>NUCLEOTIDE SEQUENCE [LARGE SCALE GENOMIC DNA]</scope>
    <source>
        <strain evidence="2 3">JCM 19513</strain>
    </source>
</reference>
<sequence length="67" mass="7045">MKKHQIVAIVVGLSLSVVSFLPVFITASSGFALGHPSVVKVFFYPTIGVAVSAILVFVAFFMGSKGE</sequence>
<protein>
    <submittedName>
        <fullName evidence="2">Uncharacterized protein</fullName>
    </submittedName>
</protein>
<evidence type="ECO:0000256" key="1">
    <source>
        <dbReference type="SAM" id="Phobius"/>
    </source>
</evidence>
<dbReference type="AlphaFoldDB" id="A0A1H7RIQ1"/>
<dbReference type="EMBL" id="FOAS01000015">
    <property type="protein sequence ID" value="SEL59888.1"/>
    <property type="molecule type" value="Genomic_DNA"/>
</dbReference>